<keyword evidence="1" id="KW-0677">Repeat</keyword>
<name>B3MGB4_DROAN</name>
<dbReference type="InterPro" id="IPR050230">
    <property type="entry name" value="CALM/Myosin/TropC-like"/>
</dbReference>
<dbReference type="GO" id="GO:0005509">
    <property type="term" value="F:calcium ion binding"/>
    <property type="evidence" value="ECO:0007669"/>
    <property type="project" value="InterPro"/>
</dbReference>
<evidence type="ECO:0000313" key="5">
    <source>
        <dbReference type="Proteomes" id="UP000007801"/>
    </source>
</evidence>
<dbReference type="GO" id="GO:0043065">
    <property type="term" value="P:positive regulation of apoptotic process"/>
    <property type="evidence" value="ECO:0007669"/>
    <property type="project" value="EnsemblMetazoa"/>
</dbReference>
<evidence type="ECO:0000313" key="4">
    <source>
        <dbReference type="EMBL" id="EDV37817.1"/>
    </source>
</evidence>
<protein>
    <recommendedName>
        <fullName evidence="3">EF-hand domain-containing protein</fullName>
    </recommendedName>
</protein>
<proteinExistence type="predicted"/>
<dbReference type="STRING" id="7217.B3MGB4"/>
<dbReference type="OrthoDB" id="26525at2759"/>
<dbReference type="InterPro" id="IPR002048">
    <property type="entry name" value="EF_hand_dom"/>
</dbReference>
<dbReference type="CDD" id="cd00051">
    <property type="entry name" value="EFh"/>
    <property type="match status" value="1"/>
</dbReference>
<dbReference type="FunCoup" id="B3MGB4">
    <property type="interactions" value="70"/>
</dbReference>
<dbReference type="Proteomes" id="UP000007801">
    <property type="component" value="Unassembled WGS sequence"/>
</dbReference>
<dbReference type="Pfam" id="PF13499">
    <property type="entry name" value="EF-hand_7"/>
    <property type="match status" value="2"/>
</dbReference>
<keyword evidence="2" id="KW-0106">Calcium</keyword>
<dbReference type="OMA" id="EMVREYD"/>
<dbReference type="SUPFAM" id="SSF47473">
    <property type="entry name" value="EF-hand"/>
    <property type="match status" value="1"/>
</dbReference>
<reference evidence="4 5" key="1">
    <citation type="journal article" date="2007" name="Nature">
        <title>Evolution of genes and genomes on the Drosophila phylogeny.</title>
        <authorList>
            <consortium name="Drosophila 12 Genomes Consortium"/>
            <person name="Clark A.G."/>
            <person name="Eisen M.B."/>
            <person name="Smith D.R."/>
            <person name="Bergman C.M."/>
            <person name="Oliver B."/>
            <person name="Markow T.A."/>
            <person name="Kaufman T.C."/>
            <person name="Kellis M."/>
            <person name="Gelbart W."/>
            <person name="Iyer V.N."/>
            <person name="Pollard D.A."/>
            <person name="Sackton T.B."/>
            <person name="Larracuente A.M."/>
            <person name="Singh N.D."/>
            <person name="Abad J.P."/>
            <person name="Abt D.N."/>
            <person name="Adryan B."/>
            <person name="Aguade M."/>
            <person name="Akashi H."/>
            <person name="Anderson W.W."/>
            <person name="Aquadro C.F."/>
            <person name="Ardell D.H."/>
            <person name="Arguello R."/>
            <person name="Artieri C.G."/>
            <person name="Barbash D.A."/>
            <person name="Barker D."/>
            <person name="Barsanti P."/>
            <person name="Batterham P."/>
            <person name="Batzoglou S."/>
            <person name="Begun D."/>
            <person name="Bhutkar A."/>
            <person name="Blanco E."/>
            <person name="Bosak S.A."/>
            <person name="Bradley R.K."/>
            <person name="Brand A.D."/>
            <person name="Brent M.R."/>
            <person name="Brooks A.N."/>
            <person name="Brown R.H."/>
            <person name="Butlin R.K."/>
            <person name="Caggese C."/>
            <person name="Calvi B.R."/>
            <person name="Bernardo de Carvalho A."/>
            <person name="Caspi A."/>
            <person name="Castrezana S."/>
            <person name="Celniker S.E."/>
            <person name="Chang J.L."/>
            <person name="Chapple C."/>
            <person name="Chatterji S."/>
            <person name="Chinwalla A."/>
            <person name="Civetta A."/>
            <person name="Clifton S.W."/>
            <person name="Comeron J.M."/>
            <person name="Costello J.C."/>
            <person name="Coyne J.A."/>
            <person name="Daub J."/>
            <person name="David R.G."/>
            <person name="Delcher A.L."/>
            <person name="Delehaunty K."/>
            <person name="Do C.B."/>
            <person name="Ebling H."/>
            <person name="Edwards K."/>
            <person name="Eickbush T."/>
            <person name="Evans J.D."/>
            <person name="Filipski A."/>
            <person name="Findeiss S."/>
            <person name="Freyhult E."/>
            <person name="Fulton L."/>
            <person name="Fulton R."/>
            <person name="Garcia A.C."/>
            <person name="Gardiner A."/>
            <person name="Garfield D.A."/>
            <person name="Garvin B.E."/>
            <person name="Gibson G."/>
            <person name="Gilbert D."/>
            <person name="Gnerre S."/>
            <person name="Godfrey J."/>
            <person name="Good R."/>
            <person name="Gotea V."/>
            <person name="Gravely B."/>
            <person name="Greenberg A.J."/>
            <person name="Griffiths-Jones S."/>
            <person name="Gross S."/>
            <person name="Guigo R."/>
            <person name="Gustafson E.A."/>
            <person name="Haerty W."/>
            <person name="Hahn M.W."/>
            <person name="Halligan D.L."/>
            <person name="Halpern A.L."/>
            <person name="Halter G.M."/>
            <person name="Han M.V."/>
            <person name="Heger A."/>
            <person name="Hillier L."/>
            <person name="Hinrichs A.S."/>
            <person name="Holmes I."/>
            <person name="Hoskins R.A."/>
            <person name="Hubisz M.J."/>
            <person name="Hultmark D."/>
            <person name="Huntley M.A."/>
            <person name="Jaffe D.B."/>
            <person name="Jagadeeshan S."/>
            <person name="Jeck W.R."/>
            <person name="Johnson J."/>
            <person name="Jones C.D."/>
            <person name="Jordan W.C."/>
            <person name="Karpen G.H."/>
            <person name="Kataoka E."/>
            <person name="Keightley P.D."/>
            <person name="Kheradpour P."/>
            <person name="Kirkness E.F."/>
            <person name="Koerich L.B."/>
            <person name="Kristiansen K."/>
            <person name="Kudrna D."/>
            <person name="Kulathinal R.J."/>
            <person name="Kumar S."/>
            <person name="Kwok R."/>
            <person name="Lander E."/>
            <person name="Langley C.H."/>
            <person name="Lapoint R."/>
            <person name="Lazzaro B.P."/>
            <person name="Lee S.J."/>
            <person name="Levesque L."/>
            <person name="Li R."/>
            <person name="Lin C.F."/>
            <person name="Lin M.F."/>
            <person name="Lindblad-Toh K."/>
            <person name="Llopart A."/>
            <person name="Long M."/>
            <person name="Low L."/>
            <person name="Lozovsky E."/>
            <person name="Lu J."/>
            <person name="Luo M."/>
            <person name="Machado C.A."/>
            <person name="Makalowski W."/>
            <person name="Marzo M."/>
            <person name="Matsuda M."/>
            <person name="Matzkin L."/>
            <person name="McAllister B."/>
            <person name="McBride C.S."/>
            <person name="McKernan B."/>
            <person name="McKernan K."/>
            <person name="Mendez-Lago M."/>
            <person name="Minx P."/>
            <person name="Mollenhauer M.U."/>
            <person name="Montooth K."/>
            <person name="Mount S.M."/>
            <person name="Mu X."/>
            <person name="Myers E."/>
            <person name="Negre B."/>
            <person name="Newfeld S."/>
            <person name="Nielsen R."/>
            <person name="Noor M.A."/>
            <person name="O'Grady P."/>
            <person name="Pachter L."/>
            <person name="Papaceit M."/>
            <person name="Parisi M.J."/>
            <person name="Parisi M."/>
            <person name="Parts L."/>
            <person name="Pedersen J.S."/>
            <person name="Pesole G."/>
            <person name="Phillippy A.M."/>
            <person name="Ponting C.P."/>
            <person name="Pop M."/>
            <person name="Porcelli D."/>
            <person name="Powell J.R."/>
            <person name="Prohaska S."/>
            <person name="Pruitt K."/>
            <person name="Puig M."/>
            <person name="Quesneville H."/>
            <person name="Ram K.R."/>
            <person name="Rand D."/>
            <person name="Rasmussen M.D."/>
            <person name="Reed L.K."/>
            <person name="Reenan R."/>
            <person name="Reily A."/>
            <person name="Remington K.A."/>
            <person name="Rieger T.T."/>
            <person name="Ritchie M.G."/>
            <person name="Robin C."/>
            <person name="Rogers Y.H."/>
            <person name="Rohde C."/>
            <person name="Rozas J."/>
            <person name="Rubenfield M.J."/>
            <person name="Ruiz A."/>
            <person name="Russo S."/>
            <person name="Salzberg S.L."/>
            <person name="Sanchez-Gracia A."/>
            <person name="Saranga D.J."/>
            <person name="Sato H."/>
            <person name="Schaeffer S.W."/>
            <person name="Schatz M.C."/>
            <person name="Schlenke T."/>
            <person name="Schwartz R."/>
            <person name="Segarra C."/>
            <person name="Singh R.S."/>
            <person name="Sirot L."/>
            <person name="Sirota M."/>
            <person name="Sisneros N.B."/>
            <person name="Smith C.D."/>
            <person name="Smith T.F."/>
            <person name="Spieth J."/>
            <person name="Stage D.E."/>
            <person name="Stark A."/>
            <person name="Stephan W."/>
            <person name="Strausberg R.L."/>
            <person name="Strempel S."/>
            <person name="Sturgill D."/>
            <person name="Sutton G."/>
            <person name="Sutton G.G."/>
            <person name="Tao W."/>
            <person name="Teichmann S."/>
            <person name="Tobari Y.N."/>
            <person name="Tomimura Y."/>
            <person name="Tsolas J.M."/>
            <person name="Valente V.L."/>
            <person name="Venter E."/>
            <person name="Venter J.C."/>
            <person name="Vicario S."/>
            <person name="Vieira F.G."/>
            <person name="Vilella A.J."/>
            <person name="Villasante A."/>
            <person name="Walenz B."/>
            <person name="Wang J."/>
            <person name="Wasserman M."/>
            <person name="Watts T."/>
            <person name="Wilson D."/>
            <person name="Wilson R.K."/>
            <person name="Wing R.A."/>
            <person name="Wolfner M.F."/>
            <person name="Wong A."/>
            <person name="Wong G.K."/>
            <person name="Wu C.I."/>
            <person name="Wu G."/>
            <person name="Yamamoto D."/>
            <person name="Yang H.P."/>
            <person name="Yang S.P."/>
            <person name="Yorke J.A."/>
            <person name="Yoshida K."/>
            <person name="Zdobnov E."/>
            <person name="Zhang P."/>
            <person name="Zhang Y."/>
            <person name="Zimin A.V."/>
            <person name="Baldwin J."/>
            <person name="Abdouelleil A."/>
            <person name="Abdulkadir J."/>
            <person name="Abebe A."/>
            <person name="Abera B."/>
            <person name="Abreu J."/>
            <person name="Acer S.C."/>
            <person name="Aftuck L."/>
            <person name="Alexander A."/>
            <person name="An P."/>
            <person name="Anderson E."/>
            <person name="Anderson S."/>
            <person name="Arachi H."/>
            <person name="Azer M."/>
            <person name="Bachantsang P."/>
            <person name="Barry A."/>
            <person name="Bayul T."/>
            <person name="Berlin A."/>
            <person name="Bessette D."/>
            <person name="Bloom T."/>
            <person name="Blye J."/>
            <person name="Boguslavskiy L."/>
            <person name="Bonnet C."/>
            <person name="Boukhgalter B."/>
            <person name="Bourzgui I."/>
            <person name="Brown A."/>
            <person name="Cahill P."/>
            <person name="Channer S."/>
            <person name="Cheshatsang Y."/>
            <person name="Chuda L."/>
            <person name="Citroen M."/>
            <person name="Collymore A."/>
            <person name="Cooke P."/>
            <person name="Costello M."/>
            <person name="D'Aco K."/>
            <person name="Daza R."/>
            <person name="De Haan G."/>
            <person name="DeGray S."/>
            <person name="DeMaso C."/>
            <person name="Dhargay N."/>
            <person name="Dooley K."/>
            <person name="Dooley E."/>
            <person name="Doricent M."/>
            <person name="Dorje P."/>
            <person name="Dorjee K."/>
            <person name="Dupes A."/>
            <person name="Elong R."/>
            <person name="Falk J."/>
            <person name="Farina A."/>
            <person name="Faro S."/>
            <person name="Ferguson D."/>
            <person name="Fisher S."/>
            <person name="Foley C.D."/>
            <person name="Franke A."/>
            <person name="Friedrich D."/>
            <person name="Gadbois L."/>
            <person name="Gearin G."/>
            <person name="Gearin C.R."/>
            <person name="Giannoukos G."/>
            <person name="Goode T."/>
            <person name="Graham J."/>
            <person name="Grandbois E."/>
            <person name="Grewal S."/>
            <person name="Gyaltsen K."/>
            <person name="Hafez N."/>
            <person name="Hagos B."/>
            <person name="Hall J."/>
            <person name="Henson C."/>
            <person name="Hollinger A."/>
            <person name="Honan T."/>
            <person name="Huard M.D."/>
            <person name="Hughes L."/>
            <person name="Hurhula B."/>
            <person name="Husby M.E."/>
            <person name="Kamat A."/>
            <person name="Kanga B."/>
            <person name="Kashin S."/>
            <person name="Khazanovich D."/>
            <person name="Kisner P."/>
            <person name="Lance K."/>
            <person name="Lara M."/>
            <person name="Lee W."/>
            <person name="Lennon N."/>
            <person name="Letendre F."/>
            <person name="LeVine R."/>
            <person name="Lipovsky A."/>
            <person name="Liu X."/>
            <person name="Liu J."/>
            <person name="Liu S."/>
            <person name="Lokyitsang T."/>
            <person name="Lokyitsang Y."/>
            <person name="Lubonja R."/>
            <person name="Lui A."/>
            <person name="MacDonald P."/>
            <person name="Magnisalis V."/>
            <person name="Maru K."/>
            <person name="Matthews C."/>
            <person name="McCusker W."/>
            <person name="McDonough S."/>
            <person name="Mehta T."/>
            <person name="Meldrim J."/>
            <person name="Meneus L."/>
            <person name="Mihai O."/>
            <person name="Mihalev A."/>
            <person name="Mihova T."/>
            <person name="Mittelman R."/>
            <person name="Mlenga V."/>
            <person name="Montmayeur A."/>
            <person name="Mulrain L."/>
            <person name="Navidi A."/>
            <person name="Naylor J."/>
            <person name="Negash T."/>
            <person name="Nguyen T."/>
            <person name="Nguyen N."/>
            <person name="Nicol R."/>
            <person name="Norbu C."/>
            <person name="Norbu N."/>
            <person name="Novod N."/>
            <person name="O'Neill B."/>
            <person name="Osman S."/>
            <person name="Markiewicz E."/>
            <person name="Oyono O.L."/>
            <person name="Patti C."/>
            <person name="Phunkhang P."/>
            <person name="Pierre F."/>
            <person name="Priest M."/>
            <person name="Raghuraman S."/>
            <person name="Rege F."/>
            <person name="Reyes R."/>
            <person name="Rise C."/>
            <person name="Rogov P."/>
            <person name="Ross K."/>
            <person name="Ryan E."/>
            <person name="Settipalli S."/>
            <person name="Shea T."/>
            <person name="Sherpa N."/>
            <person name="Shi L."/>
            <person name="Shih D."/>
            <person name="Sparrow T."/>
            <person name="Spaulding J."/>
            <person name="Stalker J."/>
            <person name="Stange-Thomann N."/>
            <person name="Stavropoulos S."/>
            <person name="Stone C."/>
            <person name="Strader C."/>
            <person name="Tesfaye S."/>
            <person name="Thomson T."/>
            <person name="Thoulutsang Y."/>
            <person name="Thoulutsang D."/>
            <person name="Topham K."/>
            <person name="Topping I."/>
            <person name="Tsamla T."/>
            <person name="Vassiliev H."/>
            <person name="Vo A."/>
            <person name="Wangchuk T."/>
            <person name="Wangdi T."/>
            <person name="Weiand M."/>
            <person name="Wilkinson J."/>
            <person name="Wilson A."/>
            <person name="Yadav S."/>
            <person name="Young G."/>
            <person name="Yu Q."/>
            <person name="Zembek L."/>
            <person name="Zhong D."/>
            <person name="Zimmer A."/>
            <person name="Zwirko Z."/>
            <person name="Jaffe D.B."/>
            <person name="Alvarez P."/>
            <person name="Brockman W."/>
            <person name="Butler J."/>
            <person name="Chin C."/>
            <person name="Gnerre S."/>
            <person name="Grabherr M."/>
            <person name="Kleber M."/>
            <person name="Mauceli E."/>
            <person name="MacCallum I."/>
        </authorList>
    </citation>
    <scope>NUCLEOTIDE SEQUENCE [LARGE SCALE GENOMIC DNA]</scope>
    <source>
        <strain evidence="5">Tucson 14024-0371.13</strain>
    </source>
</reference>
<dbReference type="Gene3D" id="1.10.238.10">
    <property type="entry name" value="EF-hand"/>
    <property type="match status" value="2"/>
</dbReference>
<dbReference type="PANTHER" id="PTHR23048">
    <property type="entry name" value="MYOSIN LIGHT CHAIN 1, 3"/>
    <property type="match status" value="1"/>
</dbReference>
<dbReference type="PhylomeDB" id="B3MGB4"/>
<dbReference type="FunFam" id="1.10.238.10:FF:000001">
    <property type="entry name" value="Calmodulin 1"/>
    <property type="match status" value="1"/>
</dbReference>
<sequence length="148" mass="17126">MEELSNEEQELIRDAFRIMDRENEGAITSKELAVVIRALGRQPTDNEVQSIINEVDSDGNGSIEGPEFCNVILRKLRDTNVEEELREAFRVFDKENQGYLSTTELKNVYTALGVKIGDDELEEMIREHDVDQDNHLNYEEFVNMMTLR</sequence>
<dbReference type="PANTHER" id="PTHR23048:SF0">
    <property type="entry name" value="CALMODULIN LIKE 3"/>
    <property type="match status" value="1"/>
</dbReference>
<dbReference type="GO" id="GO:0016460">
    <property type="term" value="C:myosin II complex"/>
    <property type="evidence" value="ECO:0007669"/>
    <property type="project" value="TreeGrafter"/>
</dbReference>
<dbReference type="PROSITE" id="PS50222">
    <property type="entry name" value="EF_HAND_2"/>
    <property type="match status" value="4"/>
</dbReference>
<dbReference type="AlphaFoldDB" id="B3MGB4"/>
<feature type="domain" description="EF-hand" evidence="3">
    <location>
        <begin position="43"/>
        <end position="78"/>
    </location>
</feature>
<evidence type="ECO:0000256" key="1">
    <source>
        <dbReference type="ARBA" id="ARBA00022737"/>
    </source>
</evidence>
<evidence type="ECO:0000259" key="3">
    <source>
        <dbReference type="PROSITE" id="PS50222"/>
    </source>
</evidence>
<feature type="domain" description="EF-hand" evidence="3">
    <location>
        <begin position="80"/>
        <end position="115"/>
    </location>
</feature>
<keyword evidence="5" id="KW-1185">Reference proteome</keyword>
<dbReference type="SMART" id="SM00054">
    <property type="entry name" value="EFh"/>
    <property type="match status" value="4"/>
</dbReference>
<accession>B3MGB4</accession>
<dbReference type="PROSITE" id="PS00018">
    <property type="entry name" value="EF_HAND_1"/>
    <property type="match status" value="2"/>
</dbReference>
<evidence type="ECO:0000256" key="2">
    <source>
        <dbReference type="ARBA" id="ARBA00022837"/>
    </source>
</evidence>
<feature type="domain" description="EF-hand" evidence="3">
    <location>
        <begin position="116"/>
        <end position="148"/>
    </location>
</feature>
<gene>
    <name evidence="4" type="primary">Dana\GF13647</name>
    <name evidence="4" type="synonym">dana_GLEANR_13654</name>
    <name evidence="4" type="ORF">GF13647</name>
</gene>
<dbReference type="GeneID" id="6496485"/>
<dbReference type="SMR" id="B3MGB4"/>
<dbReference type="KEGG" id="dan:6496485"/>
<dbReference type="eggNOG" id="KOG0027">
    <property type="taxonomic scope" value="Eukaryota"/>
</dbReference>
<dbReference type="InterPro" id="IPR011992">
    <property type="entry name" value="EF-hand-dom_pair"/>
</dbReference>
<organism evidence="4 5">
    <name type="scientific">Drosophila ananassae</name>
    <name type="common">Fruit fly</name>
    <dbReference type="NCBI Taxonomy" id="7217"/>
    <lineage>
        <taxon>Eukaryota</taxon>
        <taxon>Metazoa</taxon>
        <taxon>Ecdysozoa</taxon>
        <taxon>Arthropoda</taxon>
        <taxon>Hexapoda</taxon>
        <taxon>Insecta</taxon>
        <taxon>Pterygota</taxon>
        <taxon>Neoptera</taxon>
        <taxon>Endopterygota</taxon>
        <taxon>Diptera</taxon>
        <taxon>Brachycera</taxon>
        <taxon>Muscomorpha</taxon>
        <taxon>Ephydroidea</taxon>
        <taxon>Drosophilidae</taxon>
        <taxon>Drosophila</taxon>
        <taxon>Sophophora</taxon>
    </lineage>
</organism>
<dbReference type="EMBL" id="CH902619">
    <property type="protein sequence ID" value="EDV37817.1"/>
    <property type="molecule type" value="Genomic_DNA"/>
</dbReference>
<dbReference type="InterPro" id="IPR018247">
    <property type="entry name" value="EF_Hand_1_Ca_BS"/>
</dbReference>
<dbReference type="HOGENOM" id="CLU_061288_2_0_1"/>
<feature type="domain" description="EF-hand" evidence="3">
    <location>
        <begin position="7"/>
        <end position="42"/>
    </location>
</feature>
<dbReference type="InParanoid" id="B3MGB4"/>